<protein>
    <submittedName>
        <fullName evidence="1">Uncharacterized protein</fullName>
    </submittedName>
</protein>
<dbReference type="AlphaFoldDB" id="A0AAV4C3C0"/>
<name>A0AAV4C3C0_9GAST</name>
<proteinExistence type="predicted"/>
<accession>A0AAV4C3C0</accession>
<evidence type="ECO:0000313" key="1">
    <source>
        <dbReference type="EMBL" id="GFO25184.1"/>
    </source>
</evidence>
<comment type="caution">
    <text evidence="1">The sequence shown here is derived from an EMBL/GenBank/DDBJ whole genome shotgun (WGS) entry which is preliminary data.</text>
</comment>
<dbReference type="Proteomes" id="UP000735302">
    <property type="component" value="Unassembled WGS sequence"/>
</dbReference>
<keyword evidence="2" id="KW-1185">Reference proteome</keyword>
<organism evidence="1 2">
    <name type="scientific">Plakobranchus ocellatus</name>
    <dbReference type="NCBI Taxonomy" id="259542"/>
    <lineage>
        <taxon>Eukaryota</taxon>
        <taxon>Metazoa</taxon>
        <taxon>Spiralia</taxon>
        <taxon>Lophotrochozoa</taxon>
        <taxon>Mollusca</taxon>
        <taxon>Gastropoda</taxon>
        <taxon>Heterobranchia</taxon>
        <taxon>Euthyneura</taxon>
        <taxon>Panpulmonata</taxon>
        <taxon>Sacoglossa</taxon>
        <taxon>Placobranchoidea</taxon>
        <taxon>Plakobranchidae</taxon>
        <taxon>Plakobranchus</taxon>
    </lineage>
</organism>
<gene>
    <name evidence="1" type="ORF">PoB_005168900</name>
</gene>
<evidence type="ECO:0000313" key="2">
    <source>
        <dbReference type="Proteomes" id="UP000735302"/>
    </source>
</evidence>
<reference evidence="1 2" key="1">
    <citation type="journal article" date="2021" name="Elife">
        <title>Chloroplast acquisition without the gene transfer in kleptoplastic sea slugs, Plakobranchus ocellatus.</title>
        <authorList>
            <person name="Maeda T."/>
            <person name="Takahashi S."/>
            <person name="Yoshida T."/>
            <person name="Shimamura S."/>
            <person name="Takaki Y."/>
            <person name="Nagai Y."/>
            <person name="Toyoda A."/>
            <person name="Suzuki Y."/>
            <person name="Arimoto A."/>
            <person name="Ishii H."/>
            <person name="Satoh N."/>
            <person name="Nishiyama T."/>
            <person name="Hasebe M."/>
            <person name="Maruyama T."/>
            <person name="Minagawa J."/>
            <person name="Obokata J."/>
            <person name="Shigenobu S."/>
        </authorList>
    </citation>
    <scope>NUCLEOTIDE SEQUENCE [LARGE SCALE GENOMIC DNA]</scope>
</reference>
<dbReference type="EMBL" id="BLXT01005734">
    <property type="protein sequence ID" value="GFO25184.1"/>
    <property type="molecule type" value="Genomic_DNA"/>
</dbReference>
<sequence length="189" mass="21179">MARISSALRASVNRATGYTPNRLMLGREVNTPLELFARPQTVQPIGDEPLVNTYLSHQIDDIQHVYSQARDTEMYPTKAGELSQLAHLFSKFFKSCAERSGHPRNHEWNCPFPDTCEACRPCCCHYSGSHHFDTRHALGSTCERSVQDARLLLGSRLLTHTPLRCLFHSSFAQSVASLISKGRVNSTCC</sequence>